<dbReference type="Gene3D" id="3.30.420.10">
    <property type="entry name" value="Ribonuclease H-like superfamily/Ribonuclease H"/>
    <property type="match status" value="1"/>
</dbReference>
<proteinExistence type="predicted"/>
<dbReference type="InterPro" id="IPR036397">
    <property type="entry name" value="RNaseH_sf"/>
</dbReference>
<dbReference type="Proteomes" id="UP000836402">
    <property type="component" value="Unassembled WGS sequence"/>
</dbReference>
<accession>A0ABN7J176</accession>
<dbReference type="InterPro" id="IPR013520">
    <property type="entry name" value="Ribonucl_H"/>
</dbReference>
<organism evidence="2 3">
    <name type="scientific">Tilletia caries</name>
    <name type="common">wheat bunt fungus</name>
    <dbReference type="NCBI Taxonomy" id="13290"/>
    <lineage>
        <taxon>Eukaryota</taxon>
        <taxon>Fungi</taxon>
        <taxon>Dikarya</taxon>
        <taxon>Basidiomycota</taxon>
        <taxon>Ustilaginomycotina</taxon>
        <taxon>Exobasidiomycetes</taxon>
        <taxon>Tilletiales</taxon>
        <taxon>Tilletiaceae</taxon>
        <taxon>Tilletia</taxon>
    </lineage>
</organism>
<dbReference type="Pfam" id="PF00929">
    <property type="entry name" value="RNase_T"/>
    <property type="match status" value="1"/>
</dbReference>
<evidence type="ECO:0000313" key="3">
    <source>
        <dbReference type="Proteomes" id="UP000836402"/>
    </source>
</evidence>
<reference evidence="2" key="1">
    <citation type="submission" date="2020-10" db="EMBL/GenBank/DDBJ databases">
        <authorList>
            <person name="Sedaghatjoo S."/>
        </authorList>
    </citation>
    <scope>NUCLEOTIDE SEQUENCE</scope>
    <source>
        <strain evidence="2">AZH3</strain>
    </source>
</reference>
<comment type="caution">
    <text evidence="2">The sequence shown here is derived from an EMBL/GenBank/DDBJ whole genome shotgun (WGS) entry which is preliminary data.</text>
</comment>
<dbReference type="InterPro" id="IPR012337">
    <property type="entry name" value="RNaseH-like_sf"/>
</dbReference>
<feature type="domain" description="Exonuclease" evidence="1">
    <location>
        <begin position="42"/>
        <end position="107"/>
    </location>
</feature>
<protein>
    <recommendedName>
        <fullName evidence="1">Exonuclease domain-containing protein</fullName>
    </recommendedName>
</protein>
<sequence>MPTFRLGGKCHVQTEHHGKNAFHQGLTALCLDPTVAKPHDHVRAAVFAYVLDRIPVKSQACLAGNSVHADKVFLDREMPELTEHLSYRIVDVSSIKASEHRALSDIKGSIEELKHYKLKYFRTSGPK</sequence>
<evidence type="ECO:0000313" key="2">
    <source>
        <dbReference type="EMBL" id="CAD6945332.1"/>
    </source>
</evidence>
<gene>
    <name evidence="2" type="ORF">JKIAZH3_G3987</name>
</gene>
<dbReference type="SUPFAM" id="SSF53098">
    <property type="entry name" value="Ribonuclease H-like"/>
    <property type="match status" value="1"/>
</dbReference>
<keyword evidence="3" id="KW-1185">Reference proteome</keyword>
<dbReference type="EMBL" id="CAJHJG010004856">
    <property type="protein sequence ID" value="CAD6945332.1"/>
    <property type="molecule type" value="Genomic_DNA"/>
</dbReference>
<name>A0ABN7J176_9BASI</name>
<evidence type="ECO:0000259" key="1">
    <source>
        <dbReference type="Pfam" id="PF00929"/>
    </source>
</evidence>